<feature type="site" description="Important for catalytic activity" evidence="7">
    <location>
        <position position="215"/>
    </location>
</feature>
<keyword evidence="3 7" id="KW-1133">Transmembrane helix</keyword>
<dbReference type="GO" id="GO:0071555">
    <property type="term" value="P:cell wall organization"/>
    <property type="evidence" value="ECO:0007669"/>
    <property type="project" value="UniProtKB-KW"/>
</dbReference>
<dbReference type="NCBIfam" id="TIGR00247">
    <property type="entry name" value="endolytic transglycosylase MltG"/>
    <property type="match status" value="1"/>
</dbReference>
<evidence type="ECO:0000256" key="6">
    <source>
        <dbReference type="ARBA" id="ARBA00023316"/>
    </source>
</evidence>
<dbReference type="CDD" id="cd08010">
    <property type="entry name" value="MltG_like"/>
    <property type="match status" value="1"/>
</dbReference>
<dbReference type="OrthoDB" id="9814591at2"/>
<keyword evidence="6 7" id="KW-0961">Cell wall biogenesis/degradation</keyword>
<dbReference type="AlphaFoldDB" id="A0A2K8KQ97"/>
<comment type="function">
    <text evidence="7">Functions as a peptidoglycan terminase that cleaves nascent peptidoglycan strands endolytically to terminate their elongation.</text>
</comment>
<keyword evidence="4 7" id="KW-0472">Membrane</keyword>
<dbReference type="HAMAP" id="MF_02065">
    <property type="entry name" value="MltG"/>
    <property type="match status" value="1"/>
</dbReference>
<evidence type="ECO:0000256" key="7">
    <source>
        <dbReference type="HAMAP-Rule" id="MF_02065"/>
    </source>
</evidence>
<accession>A0A2K8KQ97</accession>
<comment type="catalytic activity">
    <reaction evidence="7">
        <text>a peptidoglycan chain = a peptidoglycan chain with N-acetyl-1,6-anhydromuramyl-[peptide] at the reducing end + a peptidoglycan chain with N-acetylglucosamine at the non-reducing end.</text>
        <dbReference type="EC" id="4.2.2.29"/>
    </reaction>
</comment>
<dbReference type="GO" id="GO:0005886">
    <property type="term" value="C:plasma membrane"/>
    <property type="evidence" value="ECO:0007669"/>
    <property type="project" value="UniProtKB-UniRule"/>
</dbReference>
<dbReference type="EMBL" id="CP011797">
    <property type="protein sequence ID" value="ATX76782.1"/>
    <property type="molecule type" value="Genomic_DNA"/>
</dbReference>
<comment type="similarity">
    <text evidence="7">Belongs to the transglycosylase MltG family.</text>
</comment>
<keyword evidence="1 7" id="KW-1003">Cell membrane</keyword>
<protein>
    <recommendedName>
        <fullName evidence="7">Endolytic murein transglycosylase</fullName>
        <ecNumber evidence="7">4.2.2.29</ecNumber>
    </recommendedName>
    <alternativeName>
        <fullName evidence="7">Peptidoglycan lytic transglycosylase</fullName>
    </alternativeName>
    <alternativeName>
        <fullName evidence="7">Peptidoglycan polymerization terminase</fullName>
    </alternativeName>
</protein>
<name>A0A2K8KQ97_9GAMM</name>
<dbReference type="EC" id="4.2.2.29" evidence="7"/>
<dbReference type="PANTHER" id="PTHR30518:SF2">
    <property type="entry name" value="ENDOLYTIC MUREIN TRANSGLYCOSYLASE"/>
    <property type="match status" value="1"/>
</dbReference>
<keyword evidence="9" id="KW-1185">Reference proteome</keyword>
<evidence type="ECO:0000256" key="5">
    <source>
        <dbReference type="ARBA" id="ARBA00023239"/>
    </source>
</evidence>
<evidence type="ECO:0000256" key="2">
    <source>
        <dbReference type="ARBA" id="ARBA00022692"/>
    </source>
</evidence>
<reference evidence="8 9" key="1">
    <citation type="journal article" date="2017" name="Environ. Microbiol.">
        <title>Genomic and physiological analyses of 'Reinekea forsetii' reveal a versatile opportunistic lifestyle during spring algae blooms.</title>
        <authorList>
            <person name="Avci B."/>
            <person name="Hahnke R.L."/>
            <person name="Chafee M."/>
            <person name="Fischer T."/>
            <person name="Gruber-Vodicka H."/>
            <person name="Tegetmeyer H.E."/>
            <person name="Harder J."/>
            <person name="Fuchs B.M."/>
            <person name="Amann R.I."/>
            <person name="Teeling H."/>
        </authorList>
    </citation>
    <scope>NUCLEOTIDE SEQUENCE [LARGE SCALE GENOMIC DNA]</scope>
    <source>
        <strain evidence="8 9">Hel1_31_D35</strain>
    </source>
</reference>
<dbReference type="InterPro" id="IPR003770">
    <property type="entry name" value="MLTG-like"/>
</dbReference>
<keyword evidence="2 7" id="KW-0812">Transmembrane</keyword>
<gene>
    <name evidence="8" type="primary">pabC</name>
    <name evidence="7" type="synonym">mltG</name>
    <name evidence="8" type="ORF">REIFOR_01637</name>
</gene>
<keyword evidence="5 7" id="KW-0456">Lyase</keyword>
<evidence type="ECO:0000256" key="4">
    <source>
        <dbReference type="ARBA" id="ARBA00023136"/>
    </source>
</evidence>
<dbReference type="Gene3D" id="3.30.160.60">
    <property type="entry name" value="Classic Zinc Finger"/>
    <property type="match status" value="1"/>
</dbReference>
<dbReference type="RefSeq" id="WP_100257095.1">
    <property type="nucleotide sequence ID" value="NZ_CP011797.1"/>
</dbReference>
<evidence type="ECO:0000313" key="8">
    <source>
        <dbReference type="EMBL" id="ATX76782.1"/>
    </source>
</evidence>
<dbReference type="Pfam" id="PF02618">
    <property type="entry name" value="YceG"/>
    <property type="match status" value="1"/>
</dbReference>
<proteinExistence type="inferred from homology"/>
<evidence type="ECO:0000256" key="3">
    <source>
        <dbReference type="ARBA" id="ARBA00022989"/>
    </source>
</evidence>
<evidence type="ECO:0000313" key="9">
    <source>
        <dbReference type="Proteomes" id="UP000229757"/>
    </source>
</evidence>
<dbReference type="Gene3D" id="3.30.1490.480">
    <property type="entry name" value="Endolytic murein transglycosylase"/>
    <property type="match status" value="1"/>
</dbReference>
<organism evidence="8 9">
    <name type="scientific">Reinekea forsetii</name>
    <dbReference type="NCBI Taxonomy" id="1336806"/>
    <lineage>
        <taxon>Bacteria</taxon>
        <taxon>Pseudomonadati</taxon>
        <taxon>Pseudomonadota</taxon>
        <taxon>Gammaproteobacteria</taxon>
        <taxon>Oceanospirillales</taxon>
        <taxon>Saccharospirillaceae</taxon>
        <taxon>Reinekea</taxon>
    </lineage>
</organism>
<dbReference type="GO" id="GO:0008932">
    <property type="term" value="F:lytic endotransglycosylase activity"/>
    <property type="evidence" value="ECO:0007669"/>
    <property type="project" value="UniProtKB-UniRule"/>
</dbReference>
<sequence>MLKKLVFITLLLGIVSALAIVNLAQLRLQKPLSLSAEGTTYRVTDGASVKRVLADFSANGWIDYPRIHELWLRYNELTVIQRGEYALQPGQTSTDVIRMMVSGKKILRSVQFIEGQTFSEFLQVLADSPDLEHSLTGLDQDAIMQLVAADMSFYEGWFFPDTYLFDAGTSDLDILKLAHQRMVSILAEEWAQKSPTAVVETPYEALILASIIEKETGAAFERPMISGVFSRRLSINMRLQTDPTVIYGAGAAYTGNLTRGHLRTDTPYNTYTRNGLPPTPIANPGREAIFAALNPAAGESLFFVAKGDGSHHFSITFKEHNAAVRRYQRFSRRQDYKSAPATTTDEVQ</sequence>
<dbReference type="GO" id="GO:0009252">
    <property type="term" value="P:peptidoglycan biosynthetic process"/>
    <property type="evidence" value="ECO:0007669"/>
    <property type="project" value="UniProtKB-UniRule"/>
</dbReference>
<dbReference type="Proteomes" id="UP000229757">
    <property type="component" value="Chromosome"/>
</dbReference>
<keyword evidence="7" id="KW-0997">Cell inner membrane</keyword>
<dbReference type="KEGG" id="rfo:REIFOR_01637"/>
<evidence type="ECO:0000256" key="1">
    <source>
        <dbReference type="ARBA" id="ARBA00022475"/>
    </source>
</evidence>
<dbReference type="PANTHER" id="PTHR30518">
    <property type="entry name" value="ENDOLYTIC MUREIN TRANSGLYCOSYLASE"/>
    <property type="match status" value="1"/>
</dbReference>